<keyword evidence="8" id="KW-0539">Nucleus</keyword>
<feature type="compositionally biased region" description="Polar residues" evidence="10">
    <location>
        <begin position="147"/>
        <end position="160"/>
    </location>
</feature>
<evidence type="ECO:0000313" key="13">
    <source>
        <dbReference type="WBParaSite" id="nRc.2.0.1.t46177-RA"/>
    </source>
</evidence>
<dbReference type="Proteomes" id="UP000887565">
    <property type="component" value="Unplaced"/>
</dbReference>
<keyword evidence="5" id="KW-0862">Zinc</keyword>
<keyword evidence="6" id="KW-0805">Transcription regulation</keyword>
<dbReference type="GO" id="GO:0005634">
    <property type="term" value="C:nucleus"/>
    <property type="evidence" value="ECO:0007669"/>
    <property type="project" value="UniProtKB-SubCell"/>
</dbReference>
<name>A0A915L5Y2_ROMCU</name>
<dbReference type="InterPro" id="IPR036236">
    <property type="entry name" value="Znf_C2H2_sf"/>
</dbReference>
<dbReference type="PROSITE" id="PS50157">
    <property type="entry name" value="ZINC_FINGER_C2H2_2"/>
    <property type="match status" value="1"/>
</dbReference>
<evidence type="ECO:0000256" key="4">
    <source>
        <dbReference type="ARBA" id="ARBA00022771"/>
    </source>
</evidence>
<evidence type="ECO:0000256" key="8">
    <source>
        <dbReference type="ARBA" id="ARBA00023242"/>
    </source>
</evidence>
<dbReference type="FunFam" id="3.30.160.60:FF:000003">
    <property type="entry name" value="Zinc finger protein 3 homolog"/>
    <property type="match status" value="1"/>
</dbReference>
<evidence type="ECO:0000256" key="6">
    <source>
        <dbReference type="ARBA" id="ARBA00023015"/>
    </source>
</evidence>
<sequence>MIWLSRSRCLKYANSNDDISINAFHRTHLVSTIFPPASSTITAASHFLQRAQPLNSIKHIFPQYSPAAGIFGCGSVPLITPPPPPSIGLALHLASTTADAPPTTTPSTSSGSNAKKYKCDVCHKAFSRSNTLVTHKRIKVLAPDPTTMISDPTTQPQHRNSAGDHPRQGVSYARLTVP</sequence>
<organism evidence="12 13">
    <name type="scientific">Romanomermis culicivorax</name>
    <name type="common">Nematode worm</name>
    <dbReference type="NCBI Taxonomy" id="13658"/>
    <lineage>
        <taxon>Eukaryota</taxon>
        <taxon>Metazoa</taxon>
        <taxon>Ecdysozoa</taxon>
        <taxon>Nematoda</taxon>
        <taxon>Enoplea</taxon>
        <taxon>Dorylaimia</taxon>
        <taxon>Mermithida</taxon>
        <taxon>Mermithoidea</taxon>
        <taxon>Mermithidae</taxon>
        <taxon>Romanomermis</taxon>
    </lineage>
</organism>
<evidence type="ECO:0000256" key="10">
    <source>
        <dbReference type="SAM" id="MobiDB-lite"/>
    </source>
</evidence>
<dbReference type="AlphaFoldDB" id="A0A915L5Y2"/>
<evidence type="ECO:0000313" key="12">
    <source>
        <dbReference type="Proteomes" id="UP000887565"/>
    </source>
</evidence>
<proteinExistence type="predicted"/>
<keyword evidence="7" id="KW-0804">Transcription</keyword>
<keyword evidence="4 9" id="KW-0863">Zinc-finger</keyword>
<accession>A0A915L5Y2</accession>
<feature type="region of interest" description="Disordered" evidence="10">
    <location>
        <begin position="144"/>
        <end position="178"/>
    </location>
</feature>
<comment type="subcellular location">
    <subcellularLocation>
        <location evidence="1">Nucleus</location>
    </subcellularLocation>
</comment>
<evidence type="ECO:0000256" key="1">
    <source>
        <dbReference type="ARBA" id="ARBA00004123"/>
    </source>
</evidence>
<keyword evidence="12" id="KW-1185">Reference proteome</keyword>
<evidence type="ECO:0000256" key="9">
    <source>
        <dbReference type="PROSITE-ProRule" id="PRU00042"/>
    </source>
</evidence>
<dbReference type="Gene3D" id="3.30.160.60">
    <property type="entry name" value="Classic Zinc Finger"/>
    <property type="match status" value="1"/>
</dbReference>
<evidence type="ECO:0000256" key="3">
    <source>
        <dbReference type="ARBA" id="ARBA00022737"/>
    </source>
</evidence>
<reference evidence="13" key="1">
    <citation type="submission" date="2022-11" db="UniProtKB">
        <authorList>
            <consortium name="WormBaseParasite"/>
        </authorList>
    </citation>
    <scope>IDENTIFICATION</scope>
</reference>
<feature type="domain" description="C2H2-type" evidence="11">
    <location>
        <begin position="117"/>
        <end position="145"/>
    </location>
</feature>
<dbReference type="WBParaSite" id="nRc.2.0.1.t46177-RA">
    <property type="protein sequence ID" value="nRc.2.0.1.t46177-RA"/>
    <property type="gene ID" value="nRc.2.0.1.g46177"/>
</dbReference>
<keyword evidence="3" id="KW-0677">Repeat</keyword>
<dbReference type="SUPFAM" id="SSF57667">
    <property type="entry name" value="beta-beta-alpha zinc fingers"/>
    <property type="match status" value="1"/>
</dbReference>
<evidence type="ECO:0000256" key="7">
    <source>
        <dbReference type="ARBA" id="ARBA00023163"/>
    </source>
</evidence>
<evidence type="ECO:0000256" key="5">
    <source>
        <dbReference type="ARBA" id="ARBA00022833"/>
    </source>
</evidence>
<dbReference type="GO" id="GO:0008270">
    <property type="term" value="F:zinc ion binding"/>
    <property type="evidence" value="ECO:0007669"/>
    <property type="project" value="UniProtKB-KW"/>
</dbReference>
<evidence type="ECO:0000259" key="11">
    <source>
        <dbReference type="PROSITE" id="PS50157"/>
    </source>
</evidence>
<protein>
    <submittedName>
        <fullName evidence="13">C2H2-type domain-containing protein</fullName>
    </submittedName>
</protein>
<keyword evidence="2" id="KW-0479">Metal-binding</keyword>
<dbReference type="InterPro" id="IPR013087">
    <property type="entry name" value="Znf_C2H2_type"/>
</dbReference>
<evidence type="ECO:0000256" key="2">
    <source>
        <dbReference type="ARBA" id="ARBA00022723"/>
    </source>
</evidence>